<protein>
    <submittedName>
        <fullName evidence="1">Uncharacterized protein</fullName>
    </submittedName>
</protein>
<evidence type="ECO:0000313" key="1">
    <source>
        <dbReference type="EMBL" id="ONH65957.1"/>
    </source>
</evidence>
<dbReference type="EMBL" id="MPUK01000009">
    <property type="protein sequence ID" value="ONH65957.1"/>
    <property type="molecule type" value="Genomic_DNA"/>
</dbReference>
<dbReference type="Proteomes" id="UP000189513">
    <property type="component" value="Unassembled WGS sequence"/>
</dbReference>
<dbReference type="VEuPathDB" id="FungiDB:BON22_4327"/>
<evidence type="ECO:0000313" key="2">
    <source>
        <dbReference type="Proteomes" id="UP000189513"/>
    </source>
</evidence>
<name>A0A1V2L226_CYBFA</name>
<comment type="caution">
    <text evidence="1">The sequence shown here is derived from an EMBL/GenBank/DDBJ whole genome shotgun (WGS) entry which is preliminary data.</text>
</comment>
<keyword evidence="2" id="KW-1185">Reference proteome</keyword>
<feature type="non-terminal residue" evidence="1">
    <location>
        <position position="1"/>
    </location>
</feature>
<proteinExistence type="predicted"/>
<sequence>GVEGCPAKKSCEQGGVRCLISHPGVSIVICLGCPKGQCFFGVSVCMEVVSLADRWRNPGGSSQDVGHFSPQVKTTEMVVRVPPRVG</sequence>
<accession>A0A1V2L226</accession>
<organism evidence="1 2">
    <name type="scientific">Cyberlindnera fabianii</name>
    <name type="common">Yeast</name>
    <name type="synonym">Hansenula fabianii</name>
    <dbReference type="NCBI Taxonomy" id="36022"/>
    <lineage>
        <taxon>Eukaryota</taxon>
        <taxon>Fungi</taxon>
        <taxon>Dikarya</taxon>
        <taxon>Ascomycota</taxon>
        <taxon>Saccharomycotina</taxon>
        <taxon>Saccharomycetes</taxon>
        <taxon>Phaffomycetales</taxon>
        <taxon>Phaffomycetaceae</taxon>
        <taxon>Cyberlindnera</taxon>
    </lineage>
</organism>
<feature type="non-terminal residue" evidence="1">
    <location>
        <position position="86"/>
    </location>
</feature>
<dbReference type="AlphaFoldDB" id="A0A1V2L226"/>
<gene>
    <name evidence="1" type="ORF">BON22_4327</name>
</gene>
<reference evidence="2" key="1">
    <citation type="journal article" date="2017" name="Genome Announc.">
        <title>Genome sequences of Cyberlindnera fabianii 65, Pichia kudriavzevii 129, and Saccharomyces cerevisiae 131 isolated from fermented masau fruits in Zimbabwe.</title>
        <authorList>
            <person name="van Rijswijck I.M.H."/>
            <person name="Derks M.F.L."/>
            <person name="Abee T."/>
            <person name="de Ridder D."/>
            <person name="Smid E.J."/>
        </authorList>
    </citation>
    <scope>NUCLEOTIDE SEQUENCE [LARGE SCALE GENOMIC DNA]</scope>
    <source>
        <strain evidence="2">65</strain>
    </source>
</reference>